<proteinExistence type="predicted"/>
<dbReference type="EMBL" id="LHQQ01000038">
    <property type="protein sequence ID" value="KOS45822.1"/>
    <property type="molecule type" value="Genomic_DNA"/>
</dbReference>
<name>A0A0N0RZH2_9EURO</name>
<feature type="region of interest" description="Disordered" evidence="1">
    <location>
        <begin position="37"/>
        <end position="73"/>
    </location>
</feature>
<dbReference type="Proteomes" id="UP000037696">
    <property type="component" value="Unassembled WGS sequence"/>
</dbReference>
<reference evidence="2 3" key="1">
    <citation type="submission" date="2015-08" db="EMBL/GenBank/DDBJ databases">
        <title>Genome sequencing of Penicillium nordicum.</title>
        <authorList>
            <person name="Nguyen H.D."/>
            <person name="Seifert K.A."/>
        </authorList>
    </citation>
    <scope>NUCLEOTIDE SEQUENCE [LARGE SCALE GENOMIC DNA]</scope>
    <source>
        <strain evidence="2 3">DAOMC 185683</strain>
    </source>
</reference>
<organism evidence="2 3">
    <name type="scientific">Penicillium nordicum</name>
    <dbReference type="NCBI Taxonomy" id="229535"/>
    <lineage>
        <taxon>Eukaryota</taxon>
        <taxon>Fungi</taxon>
        <taxon>Dikarya</taxon>
        <taxon>Ascomycota</taxon>
        <taxon>Pezizomycotina</taxon>
        <taxon>Eurotiomycetes</taxon>
        <taxon>Eurotiomycetidae</taxon>
        <taxon>Eurotiales</taxon>
        <taxon>Aspergillaceae</taxon>
        <taxon>Penicillium</taxon>
    </lineage>
</organism>
<accession>A0A0N0RZH2</accession>
<evidence type="ECO:0000313" key="3">
    <source>
        <dbReference type="Proteomes" id="UP000037696"/>
    </source>
</evidence>
<protein>
    <submittedName>
        <fullName evidence="2">Uncharacterized protein</fullName>
    </submittedName>
</protein>
<dbReference type="AlphaFoldDB" id="A0A0N0RZH2"/>
<feature type="compositionally biased region" description="Basic and acidic residues" evidence="1">
    <location>
        <begin position="42"/>
        <end position="61"/>
    </location>
</feature>
<sequence length="98" mass="11080">MTISGKSYSDIRLPAVGLSMYMLSTSLTRRYFLLPSGVPNGREQKQKWSQKVEAKNGKKSSDPGSNQGPQDNKFLAEQGNYSLALFQLSYQRRLLKDF</sequence>
<dbReference type="OrthoDB" id="10393066at2759"/>
<evidence type="ECO:0000256" key="1">
    <source>
        <dbReference type="SAM" id="MobiDB-lite"/>
    </source>
</evidence>
<evidence type="ECO:0000313" key="2">
    <source>
        <dbReference type="EMBL" id="KOS45822.1"/>
    </source>
</evidence>
<gene>
    <name evidence="2" type="ORF">ACN38_g3228</name>
</gene>
<comment type="caution">
    <text evidence="2">The sequence shown here is derived from an EMBL/GenBank/DDBJ whole genome shotgun (WGS) entry which is preliminary data.</text>
</comment>
<keyword evidence="3" id="KW-1185">Reference proteome</keyword>